<evidence type="ECO:0000313" key="5">
    <source>
        <dbReference type="EMBL" id="KDQ11756.1"/>
    </source>
</evidence>
<name>A0A067MJM1_BOTB1</name>
<evidence type="ECO:0000256" key="1">
    <source>
        <dbReference type="ARBA" id="ARBA00022553"/>
    </source>
</evidence>
<dbReference type="HOGENOM" id="CLU_056435_1_1_1"/>
<keyword evidence="6" id="KW-1185">Reference proteome</keyword>
<evidence type="ECO:0000256" key="2">
    <source>
        <dbReference type="ARBA" id="ARBA00022603"/>
    </source>
</evidence>
<dbReference type="GO" id="GO:0008757">
    <property type="term" value="F:S-adenosylmethionine-dependent methyltransferase activity"/>
    <property type="evidence" value="ECO:0007669"/>
    <property type="project" value="InterPro"/>
</dbReference>
<dbReference type="STRING" id="930990.A0A067MJM1"/>
<protein>
    <recommendedName>
        <fullName evidence="7">Methyltransferase domain-containing protein</fullName>
    </recommendedName>
</protein>
<organism evidence="5 6">
    <name type="scientific">Botryobasidium botryosum (strain FD-172 SS1)</name>
    <dbReference type="NCBI Taxonomy" id="930990"/>
    <lineage>
        <taxon>Eukaryota</taxon>
        <taxon>Fungi</taxon>
        <taxon>Dikarya</taxon>
        <taxon>Basidiomycota</taxon>
        <taxon>Agaricomycotina</taxon>
        <taxon>Agaricomycetes</taxon>
        <taxon>Cantharellales</taxon>
        <taxon>Botryobasidiaceae</taxon>
        <taxon>Botryobasidium</taxon>
    </lineage>
</organism>
<dbReference type="PROSITE" id="PS51585">
    <property type="entry name" value="SAM_MT_TPMT"/>
    <property type="match status" value="1"/>
</dbReference>
<dbReference type="InParanoid" id="A0A067MJM1"/>
<evidence type="ECO:0000313" key="6">
    <source>
        <dbReference type="Proteomes" id="UP000027195"/>
    </source>
</evidence>
<dbReference type="SUPFAM" id="SSF53335">
    <property type="entry name" value="S-adenosyl-L-methionine-dependent methyltransferases"/>
    <property type="match status" value="1"/>
</dbReference>
<dbReference type="PANTHER" id="PTHR32183">
    <property type="match status" value="1"/>
</dbReference>
<gene>
    <name evidence="5" type="ORF">BOTBODRAFT_113863</name>
</gene>
<proteinExistence type="predicted"/>
<keyword evidence="2" id="KW-0489">Methyltransferase</keyword>
<accession>A0A067MJM1</accession>
<reference evidence="6" key="1">
    <citation type="journal article" date="2014" name="Proc. Natl. Acad. Sci. U.S.A.">
        <title>Extensive sampling of basidiomycete genomes demonstrates inadequacy of the white-rot/brown-rot paradigm for wood decay fungi.</title>
        <authorList>
            <person name="Riley R."/>
            <person name="Salamov A.A."/>
            <person name="Brown D.W."/>
            <person name="Nagy L.G."/>
            <person name="Floudas D."/>
            <person name="Held B.W."/>
            <person name="Levasseur A."/>
            <person name="Lombard V."/>
            <person name="Morin E."/>
            <person name="Otillar R."/>
            <person name="Lindquist E.A."/>
            <person name="Sun H."/>
            <person name="LaButti K.M."/>
            <person name="Schmutz J."/>
            <person name="Jabbour D."/>
            <person name="Luo H."/>
            <person name="Baker S.E."/>
            <person name="Pisabarro A.G."/>
            <person name="Walton J.D."/>
            <person name="Blanchette R.A."/>
            <person name="Henrissat B."/>
            <person name="Martin F."/>
            <person name="Cullen D."/>
            <person name="Hibbett D.S."/>
            <person name="Grigoriev I.V."/>
        </authorList>
    </citation>
    <scope>NUCLEOTIDE SEQUENCE [LARGE SCALE GENOMIC DNA]</scope>
    <source>
        <strain evidence="6">FD-172 SS1</strain>
    </source>
</reference>
<dbReference type="GO" id="GO:0032259">
    <property type="term" value="P:methylation"/>
    <property type="evidence" value="ECO:0007669"/>
    <property type="project" value="UniProtKB-KW"/>
</dbReference>
<sequence length="199" mass="22335">MTWDKAWFTNLTPWDRGAIQPPLRELFESDAIKLDLPKSGRALVPGCGRGYDALYLASRGYQTLGLDLSPKAIALAKEHQASQYPDSLSYIADDFFKFDYGSPFDIVYDWTFFCAFPREMRPAWGKRMGEIVAPGGLLIALAFPIDGRDAQDGPPFSVDVGSYKESLGEGWEKVLDHEPATAAEQIRNIQRLVVWKRAK</sequence>
<evidence type="ECO:0000256" key="3">
    <source>
        <dbReference type="ARBA" id="ARBA00022679"/>
    </source>
</evidence>
<dbReference type="InterPro" id="IPR008854">
    <property type="entry name" value="TPMT"/>
</dbReference>
<keyword evidence="4" id="KW-0949">S-adenosyl-L-methionine</keyword>
<dbReference type="Pfam" id="PF05724">
    <property type="entry name" value="TPMT"/>
    <property type="match status" value="1"/>
</dbReference>
<dbReference type="OrthoDB" id="276151at2759"/>
<evidence type="ECO:0008006" key="7">
    <source>
        <dbReference type="Google" id="ProtNLM"/>
    </source>
</evidence>
<dbReference type="Gene3D" id="3.40.50.150">
    <property type="entry name" value="Vaccinia Virus protein VP39"/>
    <property type="match status" value="1"/>
</dbReference>
<keyword evidence="3" id="KW-0808">Transferase</keyword>
<evidence type="ECO:0000256" key="4">
    <source>
        <dbReference type="ARBA" id="ARBA00022691"/>
    </source>
</evidence>
<dbReference type="EMBL" id="KL198055">
    <property type="protein sequence ID" value="KDQ11756.1"/>
    <property type="molecule type" value="Genomic_DNA"/>
</dbReference>
<keyword evidence="1" id="KW-0597">Phosphoprotein</keyword>
<dbReference type="CDD" id="cd02440">
    <property type="entry name" value="AdoMet_MTases"/>
    <property type="match status" value="1"/>
</dbReference>
<dbReference type="InterPro" id="IPR029063">
    <property type="entry name" value="SAM-dependent_MTases_sf"/>
</dbReference>
<dbReference type="Proteomes" id="UP000027195">
    <property type="component" value="Unassembled WGS sequence"/>
</dbReference>
<dbReference type="PANTHER" id="PTHR32183:SF6">
    <property type="entry name" value="CYSTEINE SULFINATE DESULFINASE_CYSTEINE DESULFURASE AND RELATED ENZYMES"/>
    <property type="match status" value="1"/>
</dbReference>
<dbReference type="AlphaFoldDB" id="A0A067MJM1"/>